<organism evidence="1 2">
    <name type="scientific">Actinomadura fibrosa</name>
    <dbReference type="NCBI Taxonomy" id="111802"/>
    <lineage>
        <taxon>Bacteria</taxon>
        <taxon>Bacillati</taxon>
        <taxon>Actinomycetota</taxon>
        <taxon>Actinomycetes</taxon>
        <taxon>Streptosporangiales</taxon>
        <taxon>Thermomonosporaceae</taxon>
        <taxon>Actinomadura</taxon>
    </lineage>
</organism>
<comment type="caution">
    <text evidence="1">The sequence shown here is derived from an EMBL/GenBank/DDBJ whole genome shotgun (WGS) entry which is preliminary data.</text>
</comment>
<sequence length="126" mass="13257">MTIIAFLEISGEGTDLFRRDELTRRLRRELAERGVAMEYHSEPPADGAGRGEAITVGTVSVAVTSSPVMSALTEGVFAFLAACPDGAVRISSGAGGIELSDPSSENRLRFSAWLGRDVPPPGEAPP</sequence>
<dbReference type="Proteomes" id="UP001597063">
    <property type="component" value="Unassembled WGS sequence"/>
</dbReference>
<accession>A0ABW2XC59</accession>
<gene>
    <name evidence="1" type="ORF">ACFQZM_06060</name>
</gene>
<protein>
    <submittedName>
        <fullName evidence="1">Uncharacterized protein</fullName>
    </submittedName>
</protein>
<dbReference type="EMBL" id="JBHTGP010000003">
    <property type="protein sequence ID" value="MFD0684051.1"/>
    <property type="molecule type" value="Genomic_DNA"/>
</dbReference>
<evidence type="ECO:0000313" key="2">
    <source>
        <dbReference type="Proteomes" id="UP001597063"/>
    </source>
</evidence>
<proteinExistence type="predicted"/>
<dbReference type="RefSeq" id="WP_131754999.1">
    <property type="nucleotide sequence ID" value="NZ_CAACUY010000002.1"/>
</dbReference>
<reference evidence="2" key="1">
    <citation type="journal article" date="2019" name="Int. J. Syst. Evol. Microbiol.">
        <title>The Global Catalogue of Microorganisms (GCM) 10K type strain sequencing project: providing services to taxonomists for standard genome sequencing and annotation.</title>
        <authorList>
            <consortium name="The Broad Institute Genomics Platform"/>
            <consortium name="The Broad Institute Genome Sequencing Center for Infectious Disease"/>
            <person name="Wu L."/>
            <person name="Ma J."/>
        </authorList>
    </citation>
    <scope>NUCLEOTIDE SEQUENCE [LARGE SCALE GENOMIC DNA]</scope>
    <source>
        <strain evidence="2">JCM 9371</strain>
    </source>
</reference>
<name>A0ABW2XC59_9ACTN</name>
<keyword evidence="2" id="KW-1185">Reference proteome</keyword>
<evidence type="ECO:0000313" key="1">
    <source>
        <dbReference type="EMBL" id="MFD0684051.1"/>
    </source>
</evidence>